<evidence type="ECO:0000313" key="4">
    <source>
        <dbReference type="EMBL" id="TPX56016.1"/>
    </source>
</evidence>
<feature type="compositionally biased region" description="Basic and acidic residues" evidence="2">
    <location>
        <begin position="139"/>
        <end position="148"/>
    </location>
</feature>
<gene>
    <name evidence="4" type="ORF">PhCBS80983_g04870</name>
</gene>
<evidence type="ECO:0000256" key="2">
    <source>
        <dbReference type="SAM" id="MobiDB-lite"/>
    </source>
</evidence>
<dbReference type="Proteomes" id="UP000318582">
    <property type="component" value="Unassembled WGS sequence"/>
</dbReference>
<dbReference type="InterPro" id="IPR035979">
    <property type="entry name" value="RBD_domain_sf"/>
</dbReference>
<dbReference type="EMBL" id="QEAQ01000088">
    <property type="protein sequence ID" value="TPX56016.1"/>
    <property type="molecule type" value="Genomic_DNA"/>
</dbReference>
<proteinExistence type="predicted"/>
<evidence type="ECO:0000313" key="5">
    <source>
        <dbReference type="Proteomes" id="UP000318582"/>
    </source>
</evidence>
<dbReference type="AlphaFoldDB" id="A0A507DWW8"/>
<accession>A0A507DWW8</accession>
<feature type="compositionally biased region" description="Basic residues" evidence="2">
    <location>
        <begin position="159"/>
        <end position="172"/>
    </location>
</feature>
<comment type="caution">
    <text evidence="4">The sequence shown here is derived from an EMBL/GenBank/DDBJ whole genome shotgun (WGS) entry which is preliminary data.</text>
</comment>
<keyword evidence="1" id="KW-0694">RNA-binding</keyword>
<dbReference type="InterPro" id="IPR012677">
    <property type="entry name" value="Nucleotide-bd_a/b_plait_sf"/>
</dbReference>
<evidence type="ECO:0000259" key="3">
    <source>
        <dbReference type="PROSITE" id="PS50102"/>
    </source>
</evidence>
<dbReference type="PROSITE" id="PS50102">
    <property type="entry name" value="RRM"/>
    <property type="match status" value="1"/>
</dbReference>
<evidence type="ECO:0000256" key="1">
    <source>
        <dbReference type="PROSITE-ProRule" id="PRU00176"/>
    </source>
</evidence>
<feature type="compositionally biased region" description="Gly residues" evidence="2">
    <location>
        <begin position="127"/>
        <end position="136"/>
    </location>
</feature>
<feature type="region of interest" description="Disordered" evidence="2">
    <location>
        <begin position="99"/>
        <end position="178"/>
    </location>
</feature>
<dbReference type="PANTHER" id="PTHR48034">
    <property type="entry name" value="TRANSFORMER-2 SEX-DETERMINING PROTEIN-RELATED"/>
    <property type="match status" value="1"/>
</dbReference>
<dbReference type="SMART" id="SM00360">
    <property type="entry name" value="RRM"/>
    <property type="match status" value="1"/>
</dbReference>
<dbReference type="InterPro" id="IPR000504">
    <property type="entry name" value="RRM_dom"/>
</dbReference>
<feature type="domain" description="RRM" evidence="3">
    <location>
        <begin position="20"/>
        <end position="105"/>
    </location>
</feature>
<organism evidence="4 5">
    <name type="scientific">Powellomyces hirtus</name>
    <dbReference type="NCBI Taxonomy" id="109895"/>
    <lineage>
        <taxon>Eukaryota</taxon>
        <taxon>Fungi</taxon>
        <taxon>Fungi incertae sedis</taxon>
        <taxon>Chytridiomycota</taxon>
        <taxon>Chytridiomycota incertae sedis</taxon>
        <taxon>Chytridiomycetes</taxon>
        <taxon>Spizellomycetales</taxon>
        <taxon>Powellomycetaceae</taxon>
        <taxon>Powellomyces</taxon>
    </lineage>
</organism>
<keyword evidence="5" id="KW-1185">Reference proteome</keyword>
<dbReference type="InterPro" id="IPR050441">
    <property type="entry name" value="RBM"/>
</dbReference>
<dbReference type="SUPFAM" id="SSF54928">
    <property type="entry name" value="RNA-binding domain, RBD"/>
    <property type="match status" value="1"/>
</dbReference>
<feature type="compositionally biased region" description="Basic and acidic residues" evidence="2">
    <location>
        <begin position="107"/>
        <end position="126"/>
    </location>
</feature>
<dbReference type="Gene3D" id="3.30.70.330">
    <property type="match status" value="1"/>
</dbReference>
<name>A0A507DWW8_9FUNG</name>
<sequence length="178" mass="19842">MGAPRRGGARPGMPEPEPSNVLGVFGLSILTTEQDLDRLFGAHGDIENVTIIYDRSTGFDGRVTRKSRGFGFITFSDVAGATAARKAIDGTELHERQMRVDYSLTKRAHDPTPGRYMGRDSRDGGGHHGGGRGYSRGGSRRDHDDDYRRRRSPSFSPSRRSRRSPSPRRRRSRSPDDR</sequence>
<protein>
    <recommendedName>
        <fullName evidence="3">RRM domain-containing protein</fullName>
    </recommendedName>
</protein>
<dbReference type="Pfam" id="PF00076">
    <property type="entry name" value="RRM_1"/>
    <property type="match status" value="1"/>
</dbReference>
<reference evidence="4 5" key="1">
    <citation type="journal article" date="2019" name="Sci. Rep.">
        <title>Comparative genomics of chytrid fungi reveal insights into the obligate biotrophic and pathogenic lifestyle of Synchytrium endobioticum.</title>
        <authorList>
            <person name="van de Vossenberg B.T.L.H."/>
            <person name="Warris S."/>
            <person name="Nguyen H.D.T."/>
            <person name="van Gent-Pelzer M.P.E."/>
            <person name="Joly D.L."/>
            <person name="van de Geest H.C."/>
            <person name="Bonants P.J.M."/>
            <person name="Smith D.S."/>
            <person name="Levesque C.A."/>
            <person name="van der Lee T.A.J."/>
        </authorList>
    </citation>
    <scope>NUCLEOTIDE SEQUENCE [LARGE SCALE GENOMIC DNA]</scope>
    <source>
        <strain evidence="4 5">CBS 809.83</strain>
    </source>
</reference>
<dbReference type="GO" id="GO:0003723">
    <property type="term" value="F:RNA binding"/>
    <property type="evidence" value="ECO:0007669"/>
    <property type="project" value="UniProtKB-UniRule"/>
</dbReference>
<dbReference type="STRING" id="109895.A0A507DWW8"/>